<dbReference type="PANTHER" id="PTHR10815:SF5">
    <property type="entry name" value="METHYLATED-DNA--PROTEIN-CYSTEINE METHYLTRANSFERASE"/>
    <property type="match status" value="1"/>
</dbReference>
<dbReference type="EC" id="2.1.1.63" evidence="8"/>
<comment type="miscellaneous">
    <text evidence="8">This enzyme catalyzes only one turnover and therefore is not strictly catalytic. According to one definition, an enzyme is a biocatalyst that acts repeatedly and over many reaction cycles.</text>
</comment>
<dbReference type="Gene3D" id="1.10.10.10">
    <property type="entry name" value="Winged helix-like DNA-binding domain superfamily/Winged helix DNA-binding domain"/>
    <property type="match status" value="1"/>
</dbReference>
<evidence type="ECO:0000313" key="12">
    <source>
        <dbReference type="Proteomes" id="UP001235840"/>
    </source>
</evidence>
<comment type="similarity">
    <text evidence="8">Belongs to the MGMT family.</text>
</comment>
<dbReference type="Proteomes" id="UP001235840">
    <property type="component" value="Unassembled WGS sequence"/>
</dbReference>
<dbReference type="PANTHER" id="PTHR10815">
    <property type="entry name" value="METHYLATED-DNA--PROTEIN-CYSTEINE METHYLTRANSFERASE"/>
    <property type="match status" value="1"/>
</dbReference>
<dbReference type="Pfam" id="PF01035">
    <property type="entry name" value="DNA_binding_1"/>
    <property type="match status" value="1"/>
</dbReference>
<dbReference type="InterPro" id="IPR036631">
    <property type="entry name" value="MGMT_N_sf"/>
</dbReference>
<sequence>MTRPAYLLYSEMESPIGLLTLVRSKSGLCKIEFGAGETALRTIERWCKRHFLVDQLQKDDLALFEIKQQLEQYFLGKRLSFEGELDVQGTAFQKLVWTVLQRIPYGELWSYKQVAQEMGSPKAVRAVGGANNKNPLPIVIPCHRVVGSNGALVGYGGGLSIKEKLIAIEERETLDQLG</sequence>
<feature type="active site" description="Nucleophile; methyl group acceptor" evidence="8">
    <location>
        <position position="142"/>
    </location>
</feature>
<evidence type="ECO:0000256" key="2">
    <source>
        <dbReference type="ARBA" id="ARBA00022490"/>
    </source>
</evidence>
<dbReference type="Gene3D" id="3.30.160.70">
    <property type="entry name" value="Methylated DNA-protein cysteine methyltransferase domain"/>
    <property type="match status" value="1"/>
</dbReference>
<dbReference type="RefSeq" id="WP_307394823.1">
    <property type="nucleotide sequence ID" value="NZ_BAAADK010000045.1"/>
</dbReference>
<dbReference type="EMBL" id="JAUSTY010000009">
    <property type="protein sequence ID" value="MDQ0166539.1"/>
    <property type="molecule type" value="Genomic_DNA"/>
</dbReference>
<dbReference type="InterPro" id="IPR001497">
    <property type="entry name" value="MethylDNA_cys_MeTrfase_AS"/>
</dbReference>
<dbReference type="NCBIfam" id="TIGR00589">
    <property type="entry name" value="ogt"/>
    <property type="match status" value="1"/>
</dbReference>
<keyword evidence="2 8" id="KW-0963">Cytoplasm</keyword>
<accession>A0ABT9VZW9</accession>
<name>A0ABT9VZW9_9BACI</name>
<keyword evidence="5 8" id="KW-0227">DNA damage</keyword>
<dbReference type="HAMAP" id="MF_00772">
    <property type="entry name" value="OGT"/>
    <property type="match status" value="1"/>
</dbReference>
<evidence type="ECO:0000313" key="11">
    <source>
        <dbReference type="EMBL" id="MDQ0166539.1"/>
    </source>
</evidence>
<dbReference type="InterPro" id="IPR036217">
    <property type="entry name" value="MethylDNA_cys_MeTrfase_DNAb"/>
</dbReference>
<dbReference type="InterPro" id="IPR036388">
    <property type="entry name" value="WH-like_DNA-bd_sf"/>
</dbReference>
<evidence type="ECO:0000259" key="9">
    <source>
        <dbReference type="Pfam" id="PF01035"/>
    </source>
</evidence>
<organism evidence="11 12">
    <name type="scientific">Caldalkalibacillus horti</name>
    <dbReference type="NCBI Taxonomy" id="77523"/>
    <lineage>
        <taxon>Bacteria</taxon>
        <taxon>Bacillati</taxon>
        <taxon>Bacillota</taxon>
        <taxon>Bacilli</taxon>
        <taxon>Bacillales</taxon>
        <taxon>Bacillaceae</taxon>
        <taxon>Caldalkalibacillus</taxon>
    </lineage>
</organism>
<dbReference type="Pfam" id="PF02870">
    <property type="entry name" value="Methyltransf_1N"/>
    <property type="match status" value="1"/>
</dbReference>
<comment type="caution">
    <text evidence="11">The sequence shown here is derived from an EMBL/GenBank/DDBJ whole genome shotgun (WGS) entry which is preliminary data.</text>
</comment>
<evidence type="ECO:0000256" key="6">
    <source>
        <dbReference type="ARBA" id="ARBA00023204"/>
    </source>
</evidence>
<evidence type="ECO:0000256" key="5">
    <source>
        <dbReference type="ARBA" id="ARBA00022763"/>
    </source>
</evidence>
<evidence type="ECO:0000256" key="4">
    <source>
        <dbReference type="ARBA" id="ARBA00022679"/>
    </source>
</evidence>
<gene>
    <name evidence="11" type="ORF">J2S11_002443</name>
</gene>
<keyword evidence="6 8" id="KW-0234">DNA repair</keyword>
<comment type="catalytic activity">
    <reaction evidence="1 8">
        <text>a 4-O-methyl-thymidine in DNA + L-cysteinyl-[protein] = a thymidine in DNA + S-methyl-L-cysteinyl-[protein]</text>
        <dbReference type="Rhea" id="RHEA:53428"/>
        <dbReference type="Rhea" id="RHEA-COMP:10131"/>
        <dbReference type="Rhea" id="RHEA-COMP:10132"/>
        <dbReference type="Rhea" id="RHEA-COMP:13555"/>
        <dbReference type="Rhea" id="RHEA-COMP:13556"/>
        <dbReference type="ChEBI" id="CHEBI:29950"/>
        <dbReference type="ChEBI" id="CHEBI:82612"/>
        <dbReference type="ChEBI" id="CHEBI:137386"/>
        <dbReference type="ChEBI" id="CHEBI:137387"/>
        <dbReference type="EC" id="2.1.1.63"/>
    </reaction>
</comment>
<dbReference type="GO" id="GO:0032259">
    <property type="term" value="P:methylation"/>
    <property type="evidence" value="ECO:0007669"/>
    <property type="project" value="UniProtKB-KW"/>
</dbReference>
<dbReference type="InterPro" id="IPR023546">
    <property type="entry name" value="MGMT"/>
</dbReference>
<dbReference type="SUPFAM" id="SSF46767">
    <property type="entry name" value="Methylated DNA-protein cysteine methyltransferase, C-terminal domain"/>
    <property type="match status" value="1"/>
</dbReference>
<dbReference type="InterPro" id="IPR014048">
    <property type="entry name" value="MethylDNA_cys_MeTrfase_DNA-bd"/>
</dbReference>
<proteinExistence type="inferred from homology"/>
<dbReference type="SUPFAM" id="SSF53155">
    <property type="entry name" value="Methylated DNA-protein cysteine methyltransferase domain"/>
    <property type="match status" value="1"/>
</dbReference>
<dbReference type="GO" id="GO:0008168">
    <property type="term" value="F:methyltransferase activity"/>
    <property type="evidence" value="ECO:0007669"/>
    <property type="project" value="UniProtKB-KW"/>
</dbReference>
<evidence type="ECO:0000256" key="8">
    <source>
        <dbReference type="HAMAP-Rule" id="MF_00772"/>
    </source>
</evidence>
<evidence type="ECO:0000256" key="7">
    <source>
        <dbReference type="ARBA" id="ARBA00049348"/>
    </source>
</evidence>
<reference evidence="11 12" key="1">
    <citation type="submission" date="2023-07" db="EMBL/GenBank/DDBJ databases">
        <title>Genomic Encyclopedia of Type Strains, Phase IV (KMG-IV): sequencing the most valuable type-strain genomes for metagenomic binning, comparative biology and taxonomic classification.</title>
        <authorList>
            <person name="Goeker M."/>
        </authorList>
    </citation>
    <scope>NUCLEOTIDE SEQUENCE [LARGE SCALE GENOMIC DNA]</scope>
    <source>
        <strain evidence="11 12">DSM 12751</strain>
    </source>
</reference>
<keyword evidence="4 8" id="KW-0808">Transferase</keyword>
<comment type="catalytic activity">
    <reaction evidence="7 8">
        <text>a 6-O-methyl-2'-deoxyguanosine in DNA + L-cysteinyl-[protein] = S-methyl-L-cysteinyl-[protein] + a 2'-deoxyguanosine in DNA</text>
        <dbReference type="Rhea" id="RHEA:24000"/>
        <dbReference type="Rhea" id="RHEA-COMP:10131"/>
        <dbReference type="Rhea" id="RHEA-COMP:10132"/>
        <dbReference type="Rhea" id="RHEA-COMP:11367"/>
        <dbReference type="Rhea" id="RHEA-COMP:11368"/>
        <dbReference type="ChEBI" id="CHEBI:29950"/>
        <dbReference type="ChEBI" id="CHEBI:82612"/>
        <dbReference type="ChEBI" id="CHEBI:85445"/>
        <dbReference type="ChEBI" id="CHEBI:85448"/>
        <dbReference type="EC" id="2.1.1.63"/>
    </reaction>
</comment>
<keyword evidence="3 8" id="KW-0489">Methyltransferase</keyword>
<feature type="domain" description="Methylguanine DNA methyltransferase ribonuclease-like" evidence="10">
    <location>
        <begin position="8"/>
        <end position="86"/>
    </location>
</feature>
<dbReference type="InterPro" id="IPR008332">
    <property type="entry name" value="MethylG_MeTrfase_N"/>
</dbReference>
<comment type="function">
    <text evidence="8">Involved in the cellular defense against the biological effects of O6-methylguanine (O6-MeG) and O4-methylthymine (O4-MeT) in DNA. Repairs the methylated nucleobase in DNA by stoichiometrically transferring the methyl group to a cysteine residue in the enzyme. This is a suicide reaction: the enzyme is irreversibly inactivated.</text>
</comment>
<comment type="subcellular location">
    <subcellularLocation>
        <location evidence="8">Cytoplasm</location>
    </subcellularLocation>
</comment>
<evidence type="ECO:0000256" key="1">
    <source>
        <dbReference type="ARBA" id="ARBA00001286"/>
    </source>
</evidence>
<keyword evidence="12" id="KW-1185">Reference proteome</keyword>
<feature type="domain" description="Methylated-DNA-[protein]-cysteine S-methyltransferase DNA binding" evidence="9">
    <location>
        <begin position="91"/>
        <end position="170"/>
    </location>
</feature>
<dbReference type="CDD" id="cd06445">
    <property type="entry name" value="ATase"/>
    <property type="match status" value="1"/>
</dbReference>
<dbReference type="PROSITE" id="PS00374">
    <property type="entry name" value="MGMT"/>
    <property type="match status" value="1"/>
</dbReference>
<protein>
    <recommendedName>
        <fullName evidence="8">Methylated-DNA--protein-cysteine methyltransferase</fullName>
        <ecNumber evidence="8">2.1.1.63</ecNumber>
    </recommendedName>
    <alternativeName>
        <fullName evidence="8">6-O-methylguanine-DNA methyltransferase</fullName>
        <shortName evidence="8">MGMT</shortName>
    </alternativeName>
    <alternativeName>
        <fullName evidence="8">O-6-methylguanine-DNA-alkyltransferase</fullName>
    </alternativeName>
</protein>
<evidence type="ECO:0000256" key="3">
    <source>
        <dbReference type="ARBA" id="ARBA00022603"/>
    </source>
</evidence>
<evidence type="ECO:0000259" key="10">
    <source>
        <dbReference type="Pfam" id="PF02870"/>
    </source>
</evidence>